<accession>A0AAD4G4I4</accession>
<proteinExistence type="predicted"/>
<name>A0AAD4G4I4_BOLED</name>
<evidence type="ECO:0000313" key="2">
    <source>
        <dbReference type="EMBL" id="KAF8414811.1"/>
    </source>
</evidence>
<protein>
    <submittedName>
        <fullName evidence="2">Uncharacterized protein</fullName>
    </submittedName>
</protein>
<organism evidence="2 3">
    <name type="scientific">Boletus edulis BED1</name>
    <dbReference type="NCBI Taxonomy" id="1328754"/>
    <lineage>
        <taxon>Eukaryota</taxon>
        <taxon>Fungi</taxon>
        <taxon>Dikarya</taxon>
        <taxon>Basidiomycota</taxon>
        <taxon>Agaricomycotina</taxon>
        <taxon>Agaricomycetes</taxon>
        <taxon>Agaricomycetidae</taxon>
        <taxon>Boletales</taxon>
        <taxon>Boletineae</taxon>
        <taxon>Boletaceae</taxon>
        <taxon>Boletoideae</taxon>
        <taxon>Boletus</taxon>
    </lineage>
</organism>
<dbReference type="AlphaFoldDB" id="A0AAD4G4I4"/>
<evidence type="ECO:0000313" key="3">
    <source>
        <dbReference type="Proteomes" id="UP001194468"/>
    </source>
</evidence>
<comment type="caution">
    <text evidence="2">The sequence shown here is derived from an EMBL/GenBank/DDBJ whole genome shotgun (WGS) entry which is preliminary data.</text>
</comment>
<evidence type="ECO:0000256" key="1">
    <source>
        <dbReference type="SAM" id="SignalP"/>
    </source>
</evidence>
<keyword evidence="3" id="KW-1185">Reference proteome</keyword>
<feature type="non-terminal residue" evidence="2">
    <location>
        <position position="1"/>
    </location>
</feature>
<reference evidence="2" key="1">
    <citation type="submission" date="2019-10" db="EMBL/GenBank/DDBJ databases">
        <authorList>
            <consortium name="DOE Joint Genome Institute"/>
            <person name="Kuo A."/>
            <person name="Miyauchi S."/>
            <person name="Kiss E."/>
            <person name="Drula E."/>
            <person name="Kohler A."/>
            <person name="Sanchez-Garcia M."/>
            <person name="Andreopoulos B."/>
            <person name="Barry K.W."/>
            <person name="Bonito G."/>
            <person name="Buee M."/>
            <person name="Carver A."/>
            <person name="Chen C."/>
            <person name="Cichocki N."/>
            <person name="Clum A."/>
            <person name="Culley D."/>
            <person name="Crous P.W."/>
            <person name="Fauchery L."/>
            <person name="Girlanda M."/>
            <person name="Hayes R."/>
            <person name="Keri Z."/>
            <person name="LaButti K."/>
            <person name="Lipzen A."/>
            <person name="Lombard V."/>
            <person name="Magnuson J."/>
            <person name="Maillard F."/>
            <person name="Morin E."/>
            <person name="Murat C."/>
            <person name="Nolan M."/>
            <person name="Ohm R."/>
            <person name="Pangilinan J."/>
            <person name="Pereira M."/>
            <person name="Perotto S."/>
            <person name="Peter M."/>
            <person name="Riley R."/>
            <person name="Sitrit Y."/>
            <person name="Stielow B."/>
            <person name="Szollosi G."/>
            <person name="Zifcakova L."/>
            <person name="Stursova M."/>
            <person name="Spatafora J.W."/>
            <person name="Tedersoo L."/>
            <person name="Vaario L.-M."/>
            <person name="Yamada A."/>
            <person name="Yan M."/>
            <person name="Wang P."/>
            <person name="Xu J."/>
            <person name="Bruns T."/>
            <person name="Baldrian P."/>
            <person name="Vilgalys R."/>
            <person name="Henrissat B."/>
            <person name="Grigoriev I.V."/>
            <person name="Hibbett D."/>
            <person name="Nagy L.G."/>
            <person name="Martin F.M."/>
        </authorList>
    </citation>
    <scope>NUCLEOTIDE SEQUENCE</scope>
    <source>
        <strain evidence="2">BED1</strain>
    </source>
</reference>
<sequence length="79" mass="8764">MKMLPILLLIFVLLDSTLTPSWISIQVMVFQSLGCLLFACQDCMLASGETIRYRRCPENSVSCPITCGKMIDASEICTV</sequence>
<feature type="signal peptide" evidence="1">
    <location>
        <begin position="1"/>
        <end position="19"/>
    </location>
</feature>
<feature type="chain" id="PRO_5042228705" evidence="1">
    <location>
        <begin position="20"/>
        <end position="79"/>
    </location>
</feature>
<dbReference type="Proteomes" id="UP001194468">
    <property type="component" value="Unassembled WGS sequence"/>
</dbReference>
<reference evidence="2" key="2">
    <citation type="journal article" date="2020" name="Nat. Commun.">
        <title>Large-scale genome sequencing of mycorrhizal fungi provides insights into the early evolution of symbiotic traits.</title>
        <authorList>
            <person name="Miyauchi S."/>
            <person name="Kiss E."/>
            <person name="Kuo A."/>
            <person name="Drula E."/>
            <person name="Kohler A."/>
            <person name="Sanchez-Garcia M."/>
            <person name="Morin E."/>
            <person name="Andreopoulos B."/>
            <person name="Barry K.W."/>
            <person name="Bonito G."/>
            <person name="Buee M."/>
            <person name="Carver A."/>
            <person name="Chen C."/>
            <person name="Cichocki N."/>
            <person name="Clum A."/>
            <person name="Culley D."/>
            <person name="Crous P.W."/>
            <person name="Fauchery L."/>
            <person name="Girlanda M."/>
            <person name="Hayes R.D."/>
            <person name="Keri Z."/>
            <person name="LaButti K."/>
            <person name="Lipzen A."/>
            <person name="Lombard V."/>
            <person name="Magnuson J."/>
            <person name="Maillard F."/>
            <person name="Murat C."/>
            <person name="Nolan M."/>
            <person name="Ohm R.A."/>
            <person name="Pangilinan J."/>
            <person name="Pereira M.F."/>
            <person name="Perotto S."/>
            <person name="Peter M."/>
            <person name="Pfister S."/>
            <person name="Riley R."/>
            <person name="Sitrit Y."/>
            <person name="Stielow J.B."/>
            <person name="Szollosi G."/>
            <person name="Zifcakova L."/>
            <person name="Stursova M."/>
            <person name="Spatafora J.W."/>
            <person name="Tedersoo L."/>
            <person name="Vaario L.M."/>
            <person name="Yamada A."/>
            <person name="Yan M."/>
            <person name="Wang P."/>
            <person name="Xu J."/>
            <person name="Bruns T."/>
            <person name="Baldrian P."/>
            <person name="Vilgalys R."/>
            <person name="Dunand C."/>
            <person name="Henrissat B."/>
            <person name="Grigoriev I.V."/>
            <person name="Hibbett D."/>
            <person name="Nagy L.G."/>
            <person name="Martin F.M."/>
        </authorList>
    </citation>
    <scope>NUCLEOTIDE SEQUENCE</scope>
    <source>
        <strain evidence="2">BED1</strain>
    </source>
</reference>
<dbReference type="EMBL" id="WHUW01000423">
    <property type="protein sequence ID" value="KAF8414811.1"/>
    <property type="molecule type" value="Genomic_DNA"/>
</dbReference>
<keyword evidence="1" id="KW-0732">Signal</keyword>
<gene>
    <name evidence="2" type="ORF">L210DRAFT_3590151</name>
</gene>